<dbReference type="InterPro" id="IPR050401">
    <property type="entry name" value="Cyclic_nucleotide_synthase"/>
</dbReference>
<dbReference type="Proteomes" id="UP000815325">
    <property type="component" value="Unassembled WGS sequence"/>
</dbReference>
<feature type="region of interest" description="Disordered" evidence="7">
    <location>
        <begin position="285"/>
        <end position="375"/>
    </location>
</feature>
<dbReference type="InterPro" id="IPR001054">
    <property type="entry name" value="A/G_cyclase"/>
</dbReference>
<dbReference type="SMART" id="SM00044">
    <property type="entry name" value="CYCc"/>
    <property type="match status" value="1"/>
</dbReference>
<proteinExistence type="predicted"/>
<dbReference type="EMBL" id="MU069748">
    <property type="protein sequence ID" value="KAF5834574.1"/>
    <property type="molecule type" value="Genomic_DNA"/>
</dbReference>
<organism evidence="9 10">
    <name type="scientific">Dunaliella salina</name>
    <name type="common">Green alga</name>
    <name type="synonym">Protococcus salinus</name>
    <dbReference type="NCBI Taxonomy" id="3046"/>
    <lineage>
        <taxon>Eukaryota</taxon>
        <taxon>Viridiplantae</taxon>
        <taxon>Chlorophyta</taxon>
        <taxon>core chlorophytes</taxon>
        <taxon>Chlorophyceae</taxon>
        <taxon>CS clade</taxon>
        <taxon>Chlamydomonadales</taxon>
        <taxon>Dunaliellaceae</taxon>
        <taxon>Dunaliella</taxon>
    </lineage>
</organism>
<protein>
    <recommendedName>
        <fullName evidence="8">Guanylate cyclase domain-containing protein</fullName>
    </recommendedName>
</protein>
<feature type="compositionally biased region" description="Polar residues" evidence="7">
    <location>
        <begin position="285"/>
        <end position="302"/>
    </location>
</feature>
<keyword evidence="3" id="KW-0547">Nucleotide-binding</keyword>
<evidence type="ECO:0000256" key="7">
    <source>
        <dbReference type="SAM" id="MobiDB-lite"/>
    </source>
</evidence>
<feature type="compositionally biased region" description="Basic residues" evidence="7">
    <location>
        <begin position="461"/>
        <end position="471"/>
    </location>
</feature>
<keyword evidence="6" id="KW-0456">Lyase</keyword>
<evidence type="ECO:0000259" key="8">
    <source>
        <dbReference type="PROSITE" id="PS50125"/>
    </source>
</evidence>
<dbReference type="PANTHER" id="PTHR11920">
    <property type="entry name" value="GUANYLYL CYCLASE"/>
    <property type="match status" value="1"/>
</dbReference>
<feature type="region of interest" description="Disordered" evidence="7">
    <location>
        <begin position="520"/>
        <end position="564"/>
    </location>
</feature>
<keyword evidence="4" id="KW-1133">Transmembrane helix</keyword>
<feature type="compositionally biased region" description="Low complexity" evidence="7">
    <location>
        <begin position="229"/>
        <end position="239"/>
    </location>
</feature>
<evidence type="ECO:0000256" key="2">
    <source>
        <dbReference type="ARBA" id="ARBA00022692"/>
    </source>
</evidence>
<dbReference type="InterPro" id="IPR029787">
    <property type="entry name" value="Nucleotide_cyclase"/>
</dbReference>
<name>A0ABQ7GIY7_DUNSA</name>
<dbReference type="PANTHER" id="PTHR11920:SF335">
    <property type="entry name" value="GUANYLATE CYCLASE"/>
    <property type="match status" value="1"/>
</dbReference>
<evidence type="ECO:0000256" key="6">
    <source>
        <dbReference type="ARBA" id="ARBA00023239"/>
    </source>
</evidence>
<keyword evidence="10" id="KW-1185">Reference proteome</keyword>
<evidence type="ECO:0000256" key="4">
    <source>
        <dbReference type="ARBA" id="ARBA00022989"/>
    </source>
</evidence>
<evidence type="ECO:0000313" key="9">
    <source>
        <dbReference type="EMBL" id="KAF5834574.1"/>
    </source>
</evidence>
<sequence length="931" mass="99739">MFSCCLPSPREQFNEEPIIQEPHFDNRHSTIDNVVRPKNGASQVDFAAYLDHEAPAAGSGTTQPANADVHGALCYDDLSVLHYFQGEQCDILFTSIRFQGLSVAALLEGVLSSMDQDSGGAELRDKSKVFLEKLLNRAERAQAAEAAVLQGVPFVTVVEKQMPVLETAPPSIGSESRCSSPPHSAAMLAKLALQPDFSRLPTSVSRSMQVSSGKGPGTFKDLAGISTEQQQQQQQQQQQSVEVEPSATEGPLPVSKDGSPFQTKALSEPFMLRPITASQRPALTTLPEDSSSHQNCIQGSDQHSLDRPGPAMGVGTLDCSGSELGRSTPSISHPLLAHGHSSDPPAACISGPSAQPSMLPHMKAAQARAHSLGSGKSVPMLEAHSRESSTAQCSRSKTLPSVLSSSACGVYEPLSSNLSGEFDRTLAMLQTLQLAHSPSPSNEALPALSTSASKSSTAAGARRKPARKVASSRREIQCPSSATDLHDLGMHIGDFGERERQMPAAPKSSPAVAHFAKTPAAAAPANQGSWPTMRDGAMEEKQGACHEGQPGVLNSGKRESDEKSGVFSTCRSNTVYVGQGSQAEGSQASLEERVFEVSIRSIPPALGRRKKAVGMVSIVDITEQYEAQAALLSLAEGQLSLLSSFLPRHAIEFLARRDSNADTIPQNVGKLARSHKMATVLFMDICGFTSLSMSNEPHEVMEMLNALFSRVDKLTDKYKVHKVETAGDCYIVSSGVLSDQTFNGFPCTLDHHGHPEVSASRVMEFAKAVLQETAKVNMPHSSNPVQMRVGIHSGDVVSGLIGTKLPKFSIFGDSMCTAARMESTGKPGRIHVSETTQGLLPEYAWESVGKINVKGKGMMQTYLWDAGKGWSQQTIQRREQQLIEEAMKGSGTYHLGYDQTGPLSLAINVIRGLTGMRSRSSNLELEHARQV</sequence>
<dbReference type="CDD" id="cd07302">
    <property type="entry name" value="CHD"/>
    <property type="match status" value="1"/>
</dbReference>
<dbReference type="SUPFAM" id="SSF55073">
    <property type="entry name" value="Nucleotide cyclase"/>
    <property type="match status" value="1"/>
</dbReference>
<feature type="domain" description="Guanylate cyclase" evidence="8">
    <location>
        <begin position="679"/>
        <end position="822"/>
    </location>
</feature>
<keyword evidence="5" id="KW-0472">Membrane</keyword>
<dbReference type="Gene3D" id="3.30.70.1230">
    <property type="entry name" value="Nucleotide cyclase"/>
    <property type="match status" value="1"/>
</dbReference>
<reference evidence="9" key="1">
    <citation type="submission" date="2017-08" db="EMBL/GenBank/DDBJ databases">
        <authorList>
            <person name="Polle J.E."/>
            <person name="Barry K."/>
            <person name="Cushman J."/>
            <person name="Schmutz J."/>
            <person name="Tran D."/>
            <person name="Hathwaick L.T."/>
            <person name="Yim W.C."/>
            <person name="Jenkins J."/>
            <person name="Mckie-Krisberg Z.M."/>
            <person name="Prochnik S."/>
            <person name="Lindquist E."/>
            <person name="Dockter R.B."/>
            <person name="Adam C."/>
            <person name="Molina H."/>
            <person name="Bunkerborg J."/>
            <person name="Jin E."/>
            <person name="Buchheim M."/>
            <person name="Magnuson J."/>
        </authorList>
    </citation>
    <scope>NUCLEOTIDE SEQUENCE</scope>
    <source>
        <strain evidence="9">CCAP 19/18</strain>
    </source>
</reference>
<gene>
    <name evidence="9" type="ORF">DUNSADRAFT_8699</name>
</gene>
<evidence type="ECO:0000313" key="10">
    <source>
        <dbReference type="Proteomes" id="UP000815325"/>
    </source>
</evidence>
<evidence type="ECO:0000256" key="3">
    <source>
        <dbReference type="ARBA" id="ARBA00022741"/>
    </source>
</evidence>
<accession>A0ABQ7GIY7</accession>
<comment type="caution">
    <text evidence="9">The sequence shown here is derived from an EMBL/GenBank/DDBJ whole genome shotgun (WGS) entry which is preliminary data.</text>
</comment>
<keyword evidence="2" id="KW-0812">Transmembrane</keyword>
<feature type="compositionally biased region" description="Low complexity" evidence="7">
    <location>
        <begin position="444"/>
        <end position="460"/>
    </location>
</feature>
<feature type="region of interest" description="Disordered" evidence="7">
    <location>
        <begin position="437"/>
        <end position="487"/>
    </location>
</feature>
<dbReference type="PROSITE" id="PS50125">
    <property type="entry name" value="GUANYLATE_CYCLASE_2"/>
    <property type="match status" value="1"/>
</dbReference>
<comment type="subcellular location">
    <subcellularLocation>
        <location evidence="1">Membrane</location>
    </subcellularLocation>
</comment>
<evidence type="ECO:0000256" key="5">
    <source>
        <dbReference type="ARBA" id="ARBA00023136"/>
    </source>
</evidence>
<feature type="region of interest" description="Disordered" evidence="7">
    <location>
        <begin position="226"/>
        <end position="262"/>
    </location>
</feature>
<evidence type="ECO:0000256" key="1">
    <source>
        <dbReference type="ARBA" id="ARBA00004370"/>
    </source>
</evidence>
<dbReference type="Pfam" id="PF00211">
    <property type="entry name" value="Guanylate_cyc"/>
    <property type="match status" value="1"/>
</dbReference>